<reference evidence="2 3" key="2">
    <citation type="journal article" date="2018" name="Plant J.">
        <title>The Physcomitrella patens chromosome-scale assembly reveals moss genome structure and evolution.</title>
        <authorList>
            <person name="Lang D."/>
            <person name="Ullrich K.K."/>
            <person name="Murat F."/>
            <person name="Fuchs J."/>
            <person name="Jenkins J."/>
            <person name="Haas F.B."/>
            <person name="Piednoel M."/>
            <person name="Gundlach H."/>
            <person name="Van Bel M."/>
            <person name="Meyberg R."/>
            <person name="Vives C."/>
            <person name="Morata J."/>
            <person name="Symeonidi A."/>
            <person name="Hiss M."/>
            <person name="Muchero W."/>
            <person name="Kamisugi Y."/>
            <person name="Saleh O."/>
            <person name="Blanc G."/>
            <person name="Decker E.L."/>
            <person name="van Gessel N."/>
            <person name="Grimwood J."/>
            <person name="Hayes R.D."/>
            <person name="Graham S.W."/>
            <person name="Gunter L.E."/>
            <person name="McDaniel S.F."/>
            <person name="Hoernstein S.N.W."/>
            <person name="Larsson A."/>
            <person name="Li F.W."/>
            <person name="Perroud P.F."/>
            <person name="Phillips J."/>
            <person name="Ranjan P."/>
            <person name="Rokshar D.S."/>
            <person name="Rothfels C.J."/>
            <person name="Schneider L."/>
            <person name="Shu S."/>
            <person name="Stevenson D.W."/>
            <person name="Thummler F."/>
            <person name="Tillich M."/>
            <person name="Villarreal Aguilar J.C."/>
            <person name="Widiez T."/>
            <person name="Wong G.K."/>
            <person name="Wymore A."/>
            <person name="Zhang Y."/>
            <person name="Zimmer A.D."/>
            <person name="Quatrano R.S."/>
            <person name="Mayer K.F.X."/>
            <person name="Goodstein D."/>
            <person name="Casacuberta J.M."/>
            <person name="Vandepoele K."/>
            <person name="Reski R."/>
            <person name="Cuming A.C."/>
            <person name="Tuskan G.A."/>
            <person name="Maumus F."/>
            <person name="Salse J."/>
            <person name="Schmutz J."/>
            <person name="Rensing S.A."/>
        </authorList>
    </citation>
    <scope>NUCLEOTIDE SEQUENCE [LARGE SCALE GENOMIC DNA]</scope>
    <source>
        <strain evidence="2 3">cv. Gransden 2004</strain>
    </source>
</reference>
<proteinExistence type="predicted"/>
<evidence type="ECO:0000313" key="2">
    <source>
        <dbReference type="EnsemblPlants" id="Pp3c15_10950V3.2"/>
    </source>
</evidence>
<protein>
    <submittedName>
        <fullName evidence="2">Uncharacterized protein</fullName>
    </submittedName>
</protein>
<dbReference type="Proteomes" id="UP000006727">
    <property type="component" value="Chromosome 15"/>
</dbReference>
<gene>
    <name evidence="2" type="primary">LOC112292797</name>
</gene>
<dbReference type="PANTHER" id="PTHR36334">
    <property type="entry name" value="PROTEIN, PUTATIVE (DUF2358)-RELATED"/>
    <property type="match status" value="1"/>
</dbReference>
<dbReference type="InParanoid" id="A0A7I4AXL7"/>
<reference evidence="2 3" key="1">
    <citation type="journal article" date="2008" name="Science">
        <title>The Physcomitrella genome reveals evolutionary insights into the conquest of land by plants.</title>
        <authorList>
            <person name="Rensing S."/>
            <person name="Lang D."/>
            <person name="Zimmer A."/>
            <person name="Terry A."/>
            <person name="Salamov A."/>
            <person name="Shapiro H."/>
            <person name="Nishiyama T."/>
            <person name="Perroud P.-F."/>
            <person name="Lindquist E."/>
            <person name="Kamisugi Y."/>
            <person name="Tanahashi T."/>
            <person name="Sakakibara K."/>
            <person name="Fujita T."/>
            <person name="Oishi K."/>
            <person name="Shin-I T."/>
            <person name="Kuroki Y."/>
            <person name="Toyoda A."/>
            <person name="Suzuki Y."/>
            <person name="Hashimoto A."/>
            <person name="Yamaguchi K."/>
            <person name="Sugano A."/>
            <person name="Kohara Y."/>
            <person name="Fujiyama A."/>
            <person name="Anterola A."/>
            <person name="Aoki S."/>
            <person name="Ashton N."/>
            <person name="Barbazuk W.B."/>
            <person name="Barker E."/>
            <person name="Bennetzen J."/>
            <person name="Bezanilla M."/>
            <person name="Blankenship R."/>
            <person name="Cho S.H."/>
            <person name="Dutcher S."/>
            <person name="Estelle M."/>
            <person name="Fawcett J.A."/>
            <person name="Gundlach H."/>
            <person name="Hanada K."/>
            <person name="Heyl A."/>
            <person name="Hicks K.A."/>
            <person name="Hugh J."/>
            <person name="Lohr M."/>
            <person name="Mayer K."/>
            <person name="Melkozernov A."/>
            <person name="Murata T."/>
            <person name="Nelson D."/>
            <person name="Pils B."/>
            <person name="Prigge M."/>
            <person name="Reiss B."/>
            <person name="Renner T."/>
            <person name="Rombauts S."/>
            <person name="Rushton P."/>
            <person name="Sanderfoot A."/>
            <person name="Schween G."/>
            <person name="Shiu S.-H."/>
            <person name="Stueber K."/>
            <person name="Theodoulou F.L."/>
            <person name="Tu H."/>
            <person name="Van de Peer Y."/>
            <person name="Verrier P.J."/>
            <person name="Waters E."/>
            <person name="Wood A."/>
            <person name="Yang L."/>
            <person name="Cove D."/>
            <person name="Cuming A."/>
            <person name="Hasebe M."/>
            <person name="Lucas S."/>
            <person name="Mishler D.B."/>
            <person name="Reski R."/>
            <person name="Grigoriev I."/>
            <person name="Quatrano R.S."/>
            <person name="Boore J.L."/>
        </authorList>
    </citation>
    <scope>NUCLEOTIDE SEQUENCE [LARGE SCALE GENOMIC DNA]</scope>
    <source>
        <strain evidence="2 3">cv. Gransden 2004</strain>
    </source>
</reference>
<dbReference type="Gramene" id="Pp3c15_10950V3.2">
    <property type="protein sequence ID" value="Pp3c15_10950V3.2"/>
    <property type="gene ID" value="Pp3c15_10950"/>
</dbReference>
<evidence type="ECO:0000313" key="3">
    <source>
        <dbReference type="Proteomes" id="UP000006727"/>
    </source>
</evidence>
<evidence type="ECO:0000256" key="1">
    <source>
        <dbReference type="SAM" id="MobiDB-lite"/>
    </source>
</evidence>
<dbReference type="EnsemblPlants" id="Pp3c15_10950V3.2">
    <property type="protein sequence ID" value="Pp3c15_10950V3.2"/>
    <property type="gene ID" value="Pp3c15_10950"/>
</dbReference>
<dbReference type="FunCoup" id="A0A7I4AXL7">
    <property type="interactions" value="2014"/>
</dbReference>
<organism evidence="2 3">
    <name type="scientific">Physcomitrium patens</name>
    <name type="common">Spreading-leaved earth moss</name>
    <name type="synonym">Physcomitrella patens</name>
    <dbReference type="NCBI Taxonomy" id="3218"/>
    <lineage>
        <taxon>Eukaryota</taxon>
        <taxon>Viridiplantae</taxon>
        <taxon>Streptophyta</taxon>
        <taxon>Embryophyta</taxon>
        <taxon>Bryophyta</taxon>
        <taxon>Bryophytina</taxon>
        <taxon>Bryopsida</taxon>
        <taxon>Funariidae</taxon>
        <taxon>Funariales</taxon>
        <taxon>Funariaceae</taxon>
        <taxon>Physcomitrium</taxon>
    </lineage>
</organism>
<dbReference type="EMBL" id="ABEU02000015">
    <property type="status" value="NOT_ANNOTATED_CDS"/>
    <property type="molecule type" value="Genomic_DNA"/>
</dbReference>
<dbReference type="AlphaFoldDB" id="A0A7I4AXL7"/>
<dbReference type="Pfam" id="PF10184">
    <property type="entry name" value="DUF2358"/>
    <property type="match status" value="1"/>
</dbReference>
<dbReference type="PANTHER" id="PTHR36334:SF1">
    <property type="entry name" value="PROTEIN, PUTATIVE (DUF2358)-RELATED"/>
    <property type="match status" value="1"/>
</dbReference>
<dbReference type="InterPro" id="IPR018790">
    <property type="entry name" value="DUF2358"/>
</dbReference>
<keyword evidence="3" id="KW-1185">Reference proteome</keyword>
<name>A0A7I4AXL7_PHYPA</name>
<sequence length="328" mass="35487">MAATMGVGPLGALTAIPATSSLLERNIGANKPARTTTSLKTLCHGFTLPLPKSSQRLRSAASFRVRADTSDRGPEDGATTSVVDKTAEKTEVDRLMDGLSFGQLCDEFECISSPAVERTARQLVKDIIDLREGERSLSNFGVNVEYKDPLRSFKGRDKYKGANWIKTALEKPTVAVREMKMISTSVLKIKWTVTGTPKLPPASALGGRVVLAVSSTFTMNQISGQVTLHEDEWDLSASDPAAQAYFWTARLAFSAVEGGKNFASGVQGIAKQLDKGQENNSNSIYPDPSGDPRKVSPQTLQTSKFDVHFFNILNATIICSSRFSSLGF</sequence>
<reference evidence="2" key="3">
    <citation type="submission" date="2020-12" db="UniProtKB">
        <authorList>
            <consortium name="EnsemblPlants"/>
        </authorList>
    </citation>
    <scope>IDENTIFICATION</scope>
</reference>
<feature type="compositionally biased region" description="Basic and acidic residues" evidence="1">
    <location>
        <begin position="65"/>
        <end position="75"/>
    </location>
</feature>
<accession>A0A7I4AXL7</accession>
<feature type="region of interest" description="Disordered" evidence="1">
    <location>
        <begin position="276"/>
        <end position="297"/>
    </location>
</feature>
<feature type="region of interest" description="Disordered" evidence="1">
    <location>
        <begin position="59"/>
        <end position="81"/>
    </location>
</feature>